<sequence length="92" mass="9610">MDRGSRRWRTRPDDDPDAACSLVFVVPPGAQLLPDPDPDPDLGLDPAAAAGPAVSGLASTGSTQGGLLLAVLPVLLVLVGSSLVLRYRRRRP</sequence>
<keyword evidence="1" id="KW-1133">Transmembrane helix</keyword>
<reference evidence="2 3" key="1">
    <citation type="submission" date="2015-11" db="EMBL/GenBank/DDBJ databases">
        <authorList>
            <person name="Zhang Y."/>
            <person name="Guo Z."/>
        </authorList>
    </citation>
    <scope>NUCLEOTIDE SEQUENCE [LARGE SCALE GENOMIC DNA]</scope>
    <source>
        <strain evidence="3">gdw1</strain>
    </source>
</reference>
<evidence type="ECO:0000313" key="2">
    <source>
        <dbReference type="EMBL" id="ODA90614.1"/>
    </source>
</evidence>
<accession>A0A1E2SLT3</accession>
<protein>
    <recommendedName>
        <fullName evidence="4">Gram-positive cocci surface proteins LPxTG domain-containing protein</fullName>
    </recommendedName>
</protein>
<dbReference type="AlphaFoldDB" id="A0A1E2SLT3"/>
<dbReference type="NCBIfam" id="TIGR01167">
    <property type="entry name" value="LPXTG_anchor"/>
    <property type="match status" value="1"/>
</dbReference>
<feature type="transmembrane region" description="Helical" evidence="1">
    <location>
        <begin position="65"/>
        <end position="85"/>
    </location>
</feature>
<keyword evidence="1" id="KW-0472">Membrane</keyword>
<dbReference type="EMBL" id="LNZG01000009">
    <property type="protein sequence ID" value="ODA90614.1"/>
    <property type="molecule type" value="Genomic_DNA"/>
</dbReference>
<evidence type="ECO:0000256" key="1">
    <source>
        <dbReference type="SAM" id="Phobius"/>
    </source>
</evidence>
<keyword evidence="1" id="KW-0812">Transmembrane</keyword>
<comment type="caution">
    <text evidence="2">The sequence shown here is derived from an EMBL/GenBank/DDBJ whole genome shotgun (WGS) entry which is preliminary data.</text>
</comment>
<proteinExistence type="predicted"/>
<gene>
    <name evidence="2" type="ORF">ATY41_09290</name>
</gene>
<evidence type="ECO:0000313" key="3">
    <source>
        <dbReference type="Proteomes" id="UP000094426"/>
    </source>
</evidence>
<dbReference type="RefSeq" id="WP_041767734.1">
    <property type="nucleotide sequence ID" value="NZ_LNZG01000009.1"/>
</dbReference>
<evidence type="ECO:0008006" key="4">
    <source>
        <dbReference type="Google" id="ProtNLM"/>
    </source>
</evidence>
<organism evidence="2 3">
    <name type="scientific">Leifsonia xyli subsp. xyli</name>
    <dbReference type="NCBI Taxonomy" id="59736"/>
    <lineage>
        <taxon>Bacteria</taxon>
        <taxon>Bacillati</taxon>
        <taxon>Actinomycetota</taxon>
        <taxon>Actinomycetes</taxon>
        <taxon>Micrococcales</taxon>
        <taxon>Microbacteriaceae</taxon>
        <taxon>Leifsonia</taxon>
    </lineage>
</organism>
<dbReference type="Proteomes" id="UP000094426">
    <property type="component" value="Unassembled WGS sequence"/>
</dbReference>
<name>A0A1E2SLT3_LEIXY</name>